<evidence type="ECO:0000313" key="1">
    <source>
        <dbReference type="EMBL" id="KAI9450695.1"/>
    </source>
</evidence>
<comment type="caution">
    <text evidence="1">The sequence shown here is derived from an EMBL/GenBank/DDBJ whole genome shotgun (WGS) entry which is preliminary data.</text>
</comment>
<evidence type="ECO:0000313" key="2">
    <source>
        <dbReference type="Proteomes" id="UP001207468"/>
    </source>
</evidence>
<protein>
    <submittedName>
        <fullName evidence="1">Uncharacterized protein</fullName>
    </submittedName>
</protein>
<gene>
    <name evidence="1" type="ORF">F5148DRAFT_1242152</name>
</gene>
<sequence length="152" mass="17163">MHPLCLLTHFYFASPFILHHPCHHSLPIAFQVGPHWAIAFHHLSTSSCHFFYHQITHLSLSPTPPPTCLVCSSVTIATTAGRLVLFPFSRLDAGPWNSSRRKDSNVSGLQGMIPWSDSPYNCLYFLSPYESPLFLFYLTLLPPTSNHYTLPP</sequence>
<reference evidence="1" key="1">
    <citation type="submission" date="2021-03" db="EMBL/GenBank/DDBJ databases">
        <title>Evolutionary priming and transition to the ectomycorrhizal habit in an iconic lineage of mushroom-forming fungi: is preadaptation a requirement?</title>
        <authorList>
            <consortium name="DOE Joint Genome Institute"/>
            <person name="Looney B.P."/>
            <person name="Miyauchi S."/>
            <person name="Morin E."/>
            <person name="Drula E."/>
            <person name="Courty P.E."/>
            <person name="Chicoki N."/>
            <person name="Fauchery L."/>
            <person name="Kohler A."/>
            <person name="Kuo A."/>
            <person name="LaButti K."/>
            <person name="Pangilinan J."/>
            <person name="Lipzen A."/>
            <person name="Riley R."/>
            <person name="Andreopoulos W."/>
            <person name="He G."/>
            <person name="Johnson J."/>
            <person name="Barry K.W."/>
            <person name="Grigoriev I.V."/>
            <person name="Nagy L."/>
            <person name="Hibbett D."/>
            <person name="Henrissat B."/>
            <person name="Matheny P.B."/>
            <person name="Labbe J."/>
            <person name="Martin A.F."/>
        </authorList>
    </citation>
    <scope>NUCLEOTIDE SEQUENCE</scope>
    <source>
        <strain evidence="1">BPL698</strain>
    </source>
</reference>
<organism evidence="1 2">
    <name type="scientific">Russula earlei</name>
    <dbReference type="NCBI Taxonomy" id="71964"/>
    <lineage>
        <taxon>Eukaryota</taxon>
        <taxon>Fungi</taxon>
        <taxon>Dikarya</taxon>
        <taxon>Basidiomycota</taxon>
        <taxon>Agaricomycotina</taxon>
        <taxon>Agaricomycetes</taxon>
        <taxon>Russulales</taxon>
        <taxon>Russulaceae</taxon>
        <taxon>Russula</taxon>
    </lineage>
</organism>
<dbReference type="EMBL" id="JAGFNK010000419">
    <property type="protein sequence ID" value="KAI9450695.1"/>
    <property type="molecule type" value="Genomic_DNA"/>
</dbReference>
<name>A0ACC0TVK3_9AGAM</name>
<proteinExistence type="predicted"/>
<accession>A0ACC0TVK3</accession>
<dbReference type="Proteomes" id="UP001207468">
    <property type="component" value="Unassembled WGS sequence"/>
</dbReference>
<keyword evidence="2" id="KW-1185">Reference proteome</keyword>